<organism evidence="1 2">
    <name type="scientific">Dermacentor silvarum</name>
    <name type="common">Tick</name>
    <dbReference type="NCBI Taxonomy" id="543639"/>
    <lineage>
        <taxon>Eukaryota</taxon>
        <taxon>Metazoa</taxon>
        <taxon>Ecdysozoa</taxon>
        <taxon>Arthropoda</taxon>
        <taxon>Chelicerata</taxon>
        <taxon>Arachnida</taxon>
        <taxon>Acari</taxon>
        <taxon>Parasitiformes</taxon>
        <taxon>Ixodida</taxon>
        <taxon>Ixodoidea</taxon>
        <taxon>Ixodidae</taxon>
        <taxon>Rhipicephalinae</taxon>
        <taxon>Dermacentor</taxon>
    </lineage>
</organism>
<evidence type="ECO:0000313" key="2">
    <source>
        <dbReference type="Proteomes" id="UP000821865"/>
    </source>
</evidence>
<accession>A0ACB8CUL5</accession>
<gene>
    <name evidence="1" type="ORF">HPB49_001544</name>
</gene>
<evidence type="ECO:0000313" key="1">
    <source>
        <dbReference type="EMBL" id="KAH7952828.1"/>
    </source>
</evidence>
<keyword evidence="2" id="KW-1185">Reference proteome</keyword>
<proteinExistence type="predicted"/>
<dbReference type="EMBL" id="CM023473">
    <property type="protein sequence ID" value="KAH7952828.1"/>
    <property type="molecule type" value="Genomic_DNA"/>
</dbReference>
<protein>
    <submittedName>
        <fullName evidence="1">Uncharacterized protein</fullName>
    </submittedName>
</protein>
<dbReference type="Proteomes" id="UP000821865">
    <property type="component" value="Chromosome 4"/>
</dbReference>
<sequence length="173" mass="18561">MYSGCTCINSTLSEVPGVSADQLLLEAVQATRSRCPTACGLLFPFLAGVFLSLSASFLNAAPSTAASIRCVKPAQRSLALGVRQIIGRLVGSIPAPVVFGGIVDQTCVSWQRSCGSSGNCVIYENEGMSRGLFYALGVTLSINMLFYYASLIAHRRRIHQRAMAKKSRAMFKD</sequence>
<name>A0ACB8CUL5_DERSI</name>
<comment type="caution">
    <text evidence="1">The sequence shown here is derived from an EMBL/GenBank/DDBJ whole genome shotgun (WGS) entry which is preliminary data.</text>
</comment>
<reference evidence="1" key="1">
    <citation type="submission" date="2020-05" db="EMBL/GenBank/DDBJ databases">
        <title>Large-scale comparative analyses of tick genomes elucidate their genetic diversity and vector capacities.</title>
        <authorList>
            <person name="Jia N."/>
            <person name="Wang J."/>
            <person name="Shi W."/>
            <person name="Du L."/>
            <person name="Sun Y."/>
            <person name="Zhan W."/>
            <person name="Jiang J."/>
            <person name="Wang Q."/>
            <person name="Zhang B."/>
            <person name="Ji P."/>
            <person name="Sakyi L.B."/>
            <person name="Cui X."/>
            <person name="Yuan T."/>
            <person name="Jiang B."/>
            <person name="Yang W."/>
            <person name="Lam T.T.-Y."/>
            <person name="Chang Q."/>
            <person name="Ding S."/>
            <person name="Wang X."/>
            <person name="Zhu J."/>
            <person name="Ruan X."/>
            <person name="Zhao L."/>
            <person name="Wei J."/>
            <person name="Que T."/>
            <person name="Du C."/>
            <person name="Cheng J."/>
            <person name="Dai P."/>
            <person name="Han X."/>
            <person name="Huang E."/>
            <person name="Gao Y."/>
            <person name="Liu J."/>
            <person name="Shao H."/>
            <person name="Ye R."/>
            <person name="Li L."/>
            <person name="Wei W."/>
            <person name="Wang X."/>
            <person name="Wang C."/>
            <person name="Yang T."/>
            <person name="Huo Q."/>
            <person name="Li W."/>
            <person name="Guo W."/>
            <person name="Chen H."/>
            <person name="Zhou L."/>
            <person name="Ni X."/>
            <person name="Tian J."/>
            <person name="Zhou Y."/>
            <person name="Sheng Y."/>
            <person name="Liu T."/>
            <person name="Pan Y."/>
            <person name="Xia L."/>
            <person name="Li J."/>
            <person name="Zhao F."/>
            <person name="Cao W."/>
        </authorList>
    </citation>
    <scope>NUCLEOTIDE SEQUENCE</scope>
    <source>
        <strain evidence="1">Dsil-2018</strain>
    </source>
</reference>